<dbReference type="PANTHER" id="PTHR43394:SF1">
    <property type="entry name" value="ATP-BINDING CASSETTE SUB-FAMILY B MEMBER 10, MITOCHONDRIAL"/>
    <property type="match status" value="1"/>
</dbReference>
<feature type="transmembrane region" description="Helical" evidence="10">
    <location>
        <begin position="290"/>
        <end position="311"/>
    </location>
</feature>
<evidence type="ECO:0000313" key="14">
    <source>
        <dbReference type="Proteomes" id="UP000319342"/>
    </source>
</evidence>
<evidence type="ECO:0000256" key="1">
    <source>
        <dbReference type="ARBA" id="ARBA00004651"/>
    </source>
</evidence>
<reference evidence="13 14" key="1">
    <citation type="submission" date="2019-02" db="EMBL/GenBank/DDBJ databases">
        <title>Deep-cultivation of Planctomycetes and their phenomic and genomic characterization uncovers novel biology.</title>
        <authorList>
            <person name="Wiegand S."/>
            <person name="Jogler M."/>
            <person name="Boedeker C."/>
            <person name="Pinto D."/>
            <person name="Vollmers J."/>
            <person name="Rivas-Marin E."/>
            <person name="Kohn T."/>
            <person name="Peeters S.H."/>
            <person name="Heuer A."/>
            <person name="Rast P."/>
            <person name="Oberbeckmann S."/>
            <person name="Bunk B."/>
            <person name="Jeske O."/>
            <person name="Meyerdierks A."/>
            <person name="Storesund J.E."/>
            <person name="Kallscheuer N."/>
            <person name="Luecker S."/>
            <person name="Lage O.M."/>
            <person name="Pohl T."/>
            <person name="Merkel B.J."/>
            <person name="Hornburger P."/>
            <person name="Mueller R.-W."/>
            <person name="Bruemmer F."/>
            <person name="Labrenz M."/>
            <person name="Spormann A.M."/>
            <person name="Op den Camp H."/>
            <person name="Overmann J."/>
            <person name="Amann R."/>
            <person name="Jetten M.S.M."/>
            <person name="Mascher T."/>
            <person name="Medema M.H."/>
            <person name="Devos D.P."/>
            <person name="Kaster A.-K."/>
            <person name="Ovreas L."/>
            <person name="Rohde M."/>
            <person name="Galperin M.Y."/>
            <person name="Jogler C."/>
        </authorList>
    </citation>
    <scope>NUCLEOTIDE SEQUENCE [LARGE SCALE GENOMIC DNA]</scope>
    <source>
        <strain evidence="13 14">Pla163</strain>
    </source>
</reference>
<keyword evidence="13" id="KW-0378">Hydrolase</keyword>
<comment type="subcellular location">
    <subcellularLocation>
        <location evidence="1">Cell membrane</location>
        <topology evidence="1">Multi-pass membrane protein</topology>
    </subcellularLocation>
</comment>
<dbReference type="InterPro" id="IPR003439">
    <property type="entry name" value="ABC_transporter-like_ATP-bd"/>
</dbReference>
<dbReference type="PROSITE" id="PS50893">
    <property type="entry name" value="ABC_TRANSPORTER_2"/>
    <property type="match status" value="1"/>
</dbReference>
<keyword evidence="3" id="KW-1003">Cell membrane</keyword>
<feature type="domain" description="ABC transporter" evidence="11">
    <location>
        <begin position="347"/>
        <end position="590"/>
    </location>
</feature>
<feature type="transmembrane region" description="Helical" evidence="10">
    <location>
        <begin position="63"/>
        <end position="83"/>
    </location>
</feature>
<dbReference type="InterPro" id="IPR027417">
    <property type="entry name" value="P-loop_NTPase"/>
</dbReference>
<evidence type="ECO:0000259" key="11">
    <source>
        <dbReference type="PROSITE" id="PS50893"/>
    </source>
</evidence>
<dbReference type="PROSITE" id="PS50929">
    <property type="entry name" value="ABC_TM1F"/>
    <property type="match status" value="1"/>
</dbReference>
<accession>A0A518CWE5</accession>
<dbReference type="InterPro" id="IPR036640">
    <property type="entry name" value="ABC1_TM_sf"/>
</dbReference>
<evidence type="ECO:0000256" key="5">
    <source>
        <dbReference type="ARBA" id="ARBA00022741"/>
    </source>
</evidence>
<evidence type="ECO:0000259" key="12">
    <source>
        <dbReference type="PROSITE" id="PS50929"/>
    </source>
</evidence>
<dbReference type="Proteomes" id="UP000319342">
    <property type="component" value="Chromosome"/>
</dbReference>
<evidence type="ECO:0000256" key="4">
    <source>
        <dbReference type="ARBA" id="ARBA00022692"/>
    </source>
</evidence>
<dbReference type="InterPro" id="IPR011527">
    <property type="entry name" value="ABC1_TM_dom"/>
</dbReference>
<gene>
    <name evidence="13" type="primary">yheI</name>
    <name evidence="13" type="ORF">Pla163_06290</name>
</gene>
<dbReference type="AlphaFoldDB" id="A0A518CWE5"/>
<feature type="transmembrane region" description="Helical" evidence="10">
    <location>
        <begin position="258"/>
        <end position="278"/>
    </location>
</feature>
<dbReference type="GO" id="GO:0005524">
    <property type="term" value="F:ATP binding"/>
    <property type="evidence" value="ECO:0007669"/>
    <property type="project" value="UniProtKB-KW"/>
</dbReference>
<dbReference type="RefSeq" id="WP_419186261.1">
    <property type="nucleotide sequence ID" value="NZ_CP036290.1"/>
</dbReference>
<evidence type="ECO:0000256" key="10">
    <source>
        <dbReference type="SAM" id="Phobius"/>
    </source>
</evidence>
<dbReference type="PANTHER" id="PTHR43394">
    <property type="entry name" value="ATP-DEPENDENT PERMEASE MDL1, MITOCHONDRIAL"/>
    <property type="match status" value="1"/>
</dbReference>
<sequence>MRPLIELLPYFRRYRLWYVFGAIALIAAVVLRLWIPTLLGGAIDDLRVALASPDGNGPDGRGAGQLASAAAIAIVITAVLGALTRTASRLTILSACRWVTHDMRQGIYRRLTELPPSYFLRFSSGQLLSRALNDVQNVQGLTGPVLMYIAETALLFAVGAFFMIRIDPLMTLIVLLPFPVFVWRSRQLARVIQEGSREASDSLGKMSEKLGESLSGIQVIKTLGLEDFEAQRFTDRVEAYRGLQLDVARARSTLMPMMGALGGVTLALALLLSIPRVAAGTIAVGDLAAFFIYLQLLAAPTGALGFVISSLQRGAAALDRIAEVLEEPPGFRTPGPTAPVASLEGRIEVDHLTVSASPAVARVAGAVRRTLLDDVTFEVRPGQTLGIVGRTGAGKTTLARVLARLEEIDPGRYRLDGTPVEQLDLEDTRSHIGYVPQDAFLFSDSLWNNLIYAAPDAPRERVLEAIEIAQLSKDLDQLPEGLETVVGERGVNLSGGQRQRVALARAIVKRPQILILDDTLSAVDTDTAAAILSGLERVLGTCTTIIVAHRLSTLRRADRILVLEEGRVAETGTHTQLVAGGGLYATLWQAQEQEGNPFADGEDRSRGAVGGTAGAEASAGTRSESEADG</sequence>
<keyword evidence="7 10" id="KW-1133">Transmembrane helix</keyword>
<dbReference type="Gene3D" id="3.40.50.300">
    <property type="entry name" value="P-loop containing nucleotide triphosphate hydrolases"/>
    <property type="match status" value="1"/>
</dbReference>
<keyword evidence="5" id="KW-0547">Nucleotide-binding</keyword>
<evidence type="ECO:0000256" key="8">
    <source>
        <dbReference type="ARBA" id="ARBA00023136"/>
    </source>
</evidence>
<dbReference type="EMBL" id="CP036290">
    <property type="protein sequence ID" value="QDU83530.1"/>
    <property type="molecule type" value="Genomic_DNA"/>
</dbReference>
<feature type="region of interest" description="Disordered" evidence="9">
    <location>
        <begin position="594"/>
        <end position="629"/>
    </location>
</feature>
<evidence type="ECO:0000313" key="13">
    <source>
        <dbReference type="EMBL" id="QDU83530.1"/>
    </source>
</evidence>
<dbReference type="Gene3D" id="1.20.1560.10">
    <property type="entry name" value="ABC transporter type 1, transmembrane domain"/>
    <property type="match status" value="1"/>
</dbReference>
<proteinExistence type="predicted"/>
<dbReference type="PROSITE" id="PS00211">
    <property type="entry name" value="ABC_TRANSPORTER_1"/>
    <property type="match status" value="1"/>
</dbReference>
<dbReference type="SUPFAM" id="SSF52540">
    <property type="entry name" value="P-loop containing nucleoside triphosphate hydrolases"/>
    <property type="match status" value="1"/>
</dbReference>
<feature type="transmembrane region" description="Helical" evidence="10">
    <location>
        <begin position="169"/>
        <end position="185"/>
    </location>
</feature>
<keyword evidence="2" id="KW-0813">Transport</keyword>
<keyword evidence="4 10" id="KW-0812">Transmembrane</keyword>
<dbReference type="InterPro" id="IPR017871">
    <property type="entry name" value="ABC_transporter-like_CS"/>
</dbReference>
<dbReference type="GO" id="GO:0015421">
    <property type="term" value="F:ABC-type oligopeptide transporter activity"/>
    <property type="evidence" value="ECO:0007669"/>
    <property type="project" value="TreeGrafter"/>
</dbReference>
<dbReference type="CDD" id="cd18541">
    <property type="entry name" value="ABC_6TM_TmrB_like"/>
    <property type="match status" value="1"/>
</dbReference>
<feature type="transmembrane region" description="Helical" evidence="10">
    <location>
        <begin position="145"/>
        <end position="163"/>
    </location>
</feature>
<organism evidence="13 14">
    <name type="scientific">Rohdeia mirabilis</name>
    <dbReference type="NCBI Taxonomy" id="2528008"/>
    <lineage>
        <taxon>Bacteria</taxon>
        <taxon>Pseudomonadati</taxon>
        <taxon>Planctomycetota</taxon>
        <taxon>Planctomycetia</taxon>
        <taxon>Planctomycetia incertae sedis</taxon>
        <taxon>Rohdeia</taxon>
    </lineage>
</organism>
<name>A0A518CWE5_9BACT</name>
<dbReference type="GO" id="GO:0005886">
    <property type="term" value="C:plasma membrane"/>
    <property type="evidence" value="ECO:0007669"/>
    <property type="project" value="UniProtKB-SubCell"/>
</dbReference>
<keyword evidence="6 13" id="KW-0067">ATP-binding</keyword>
<evidence type="ECO:0000256" key="7">
    <source>
        <dbReference type="ARBA" id="ARBA00022989"/>
    </source>
</evidence>
<dbReference type="Pfam" id="PF00664">
    <property type="entry name" value="ABC_membrane"/>
    <property type="match status" value="1"/>
</dbReference>
<dbReference type="EC" id="3.6.3.-" evidence="13"/>
<dbReference type="Pfam" id="PF00005">
    <property type="entry name" value="ABC_tran"/>
    <property type="match status" value="1"/>
</dbReference>
<dbReference type="SMART" id="SM00382">
    <property type="entry name" value="AAA"/>
    <property type="match status" value="1"/>
</dbReference>
<keyword evidence="14" id="KW-1185">Reference proteome</keyword>
<dbReference type="FunFam" id="3.40.50.300:FF:000221">
    <property type="entry name" value="Multidrug ABC transporter ATP-binding protein"/>
    <property type="match status" value="1"/>
</dbReference>
<dbReference type="SUPFAM" id="SSF90123">
    <property type="entry name" value="ABC transporter transmembrane region"/>
    <property type="match status" value="1"/>
</dbReference>
<dbReference type="GO" id="GO:0016887">
    <property type="term" value="F:ATP hydrolysis activity"/>
    <property type="evidence" value="ECO:0007669"/>
    <property type="project" value="InterPro"/>
</dbReference>
<evidence type="ECO:0000256" key="6">
    <source>
        <dbReference type="ARBA" id="ARBA00022840"/>
    </source>
</evidence>
<keyword evidence="8 10" id="KW-0472">Membrane</keyword>
<protein>
    <submittedName>
        <fullName evidence="13">Putative multidrug resistance ABC transporter ATP-binding/permease protein YheI</fullName>
        <ecNumber evidence="13">3.6.3.-</ecNumber>
    </submittedName>
</protein>
<dbReference type="InterPro" id="IPR039421">
    <property type="entry name" value="Type_1_exporter"/>
</dbReference>
<evidence type="ECO:0000256" key="3">
    <source>
        <dbReference type="ARBA" id="ARBA00022475"/>
    </source>
</evidence>
<feature type="transmembrane region" description="Helical" evidence="10">
    <location>
        <begin position="16"/>
        <end position="35"/>
    </location>
</feature>
<dbReference type="InterPro" id="IPR003593">
    <property type="entry name" value="AAA+_ATPase"/>
</dbReference>
<evidence type="ECO:0000256" key="2">
    <source>
        <dbReference type="ARBA" id="ARBA00022448"/>
    </source>
</evidence>
<feature type="domain" description="ABC transmembrane type-1" evidence="12">
    <location>
        <begin position="19"/>
        <end position="313"/>
    </location>
</feature>
<evidence type="ECO:0000256" key="9">
    <source>
        <dbReference type="SAM" id="MobiDB-lite"/>
    </source>
</evidence>